<dbReference type="Proteomes" id="UP001162992">
    <property type="component" value="Chromosome 13"/>
</dbReference>
<dbReference type="EMBL" id="CM055104">
    <property type="protein sequence ID" value="KAJ7533231.1"/>
    <property type="molecule type" value="Genomic_DNA"/>
</dbReference>
<sequence length="241" mass="25913">MANAVASMTGLNVISQPSALEGGLRCCSSSRNTLLGAPKIYNFISNQKKSTPTKCSSTVAPEQSEGEISNRRSMLGFLAATVAVGAMAKTADAAPTEIKVAGPPAPFGGLPGTENADQARDLDLPLKDRFFIQPLTPGEAVSRIKESAEEIVGVKNLIAKKAWPYVQNDLRNRASYLRYDLNTVISSKPKDEKKSLKALTSKLFETIDKLDYAARSKSLPEAEKYYAETVSALNTVINKIA</sequence>
<comment type="caution">
    <text evidence="1">The sequence shown here is derived from an EMBL/GenBank/DDBJ whole genome shotgun (WGS) entry which is preliminary data.</text>
</comment>
<evidence type="ECO:0000313" key="2">
    <source>
        <dbReference type="Proteomes" id="UP001162992"/>
    </source>
</evidence>
<keyword evidence="2" id="KW-1185">Reference proteome</keyword>
<proteinExistence type="predicted"/>
<reference evidence="2" key="1">
    <citation type="journal article" date="2024" name="Proc. Natl. Acad. Sci. U.S.A.">
        <title>Extraordinary preservation of gene collinearity over three hundred million years revealed in homosporous lycophytes.</title>
        <authorList>
            <person name="Li C."/>
            <person name="Wickell D."/>
            <person name="Kuo L.Y."/>
            <person name="Chen X."/>
            <person name="Nie B."/>
            <person name="Liao X."/>
            <person name="Peng D."/>
            <person name="Ji J."/>
            <person name="Jenkins J."/>
            <person name="Williams M."/>
            <person name="Shu S."/>
            <person name="Plott C."/>
            <person name="Barry K."/>
            <person name="Rajasekar S."/>
            <person name="Grimwood J."/>
            <person name="Han X."/>
            <person name="Sun S."/>
            <person name="Hou Z."/>
            <person name="He W."/>
            <person name="Dai G."/>
            <person name="Sun C."/>
            <person name="Schmutz J."/>
            <person name="Leebens-Mack J.H."/>
            <person name="Li F.W."/>
            <person name="Wang L."/>
        </authorList>
    </citation>
    <scope>NUCLEOTIDE SEQUENCE [LARGE SCALE GENOMIC DNA]</scope>
    <source>
        <strain evidence="2">cv. PW_Plant_1</strain>
    </source>
</reference>
<accession>A0ACC2BTU4</accession>
<gene>
    <name evidence="1" type="ORF">O6H91_13G038700</name>
</gene>
<evidence type="ECO:0000313" key="1">
    <source>
        <dbReference type="EMBL" id="KAJ7533231.1"/>
    </source>
</evidence>
<protein>
    <submittedName>
        <fullName evidence="1">Uncharacterized protein</fullName>
    </submittedName>
</protein>
<name>A0ACC2BTU4_DIPCM</name>
<organism evidence="1 2">
    <name type="scientific">Diphasiastrum complanatum</name>
    <name type="common">Issler's clubmoss</name>
    <name type="synonym">Lycopodium complanatum</name>
    <dbReference type="NCBI Taxonomy" id="34168"/>
    <lineage>
        <taxon>Eukaryota</taxon>
        <taxon>Viridiplantae</taxon>
        <taxon>Streptophyta</taxon>
        <taxon>Embryophyta</taxon>
        <taxon>Tracheophyta</taxon>
        <taxon>Lycopodiopsida</taxon>
        <taxon>Lycopodiales</taxon>
        <taxon>Lycopodiaceae</taxon>
        <taxon>Lycopodioideae</taxon>
        <taxon>Diphasiastrum</taxon>
    </lineage>
</organism>